<feature type="transmembrane region" description="Helical" evidence="20">
    <location>
        <begin position="748"/>
        <end position="770"/>
    </location>
</feature>
<feature type="transmembrane region" description="Helical" evidence="20">
    <location>
        <begin position="396"/>
        <end position="427"/>
    </location>
</feature>
<evidence type="ECO:0000256" key="15">
    <source>
        <dbReference type="ARBA" id="ARBA00023008"/>
    </source>
</evidence>
<dbReference type="InterPro" id="IPR027256">
    <property type="entry name" value="P-typ_ATPase_IB"/>
</dbReference>
<dbReference type="InterPro" id="IPR023298">
    <property type="entry name" value="ATPase_P-typ_TM_dom_sf"/>
</dbReference>
<dbReference type="InterPro" id="IPR036163">
    <property type="entry name" value="HMA_dom_sf"/>
</dbReference>
<feature type="transmembrane region" description="Helical" evidence="20">
    <location>
        <begin position="362"/>
        <end position="384"/>
    </location>
</feature>
<dbReference type="EC" id="7.2.2.8" evidence="3"/>
<dbReference type="EMBL" id="LCQN01000007">
    <property type="protein sequence ID" value="KKW17251.1"/>
    <property type="molecule type" value="Genomic_DNA"/>
</dbReference>
<accession>A0A0G1WEN3</accession>
<keyword evidence="13" id="KW-1278">Translocase</keyword>
<dbReference type="InterPro" id="IPR017969">
    <property type="entry name" value="Heavy-metal-associated_CS"/>
</dbReference>
<dbReference type="Proteomes" id="UP000033982">
    <property type="component" value="Unassembled WGS sequence"/>
</dbReference>
<dbReference type="FunFam" id="2.70.150.10:FF:000020">
    <property type="entry name" value="Copper-exporting P-type ATPase A"/>
    <property type="match status" value="1"/>
</dbReference>
<dbReference type="GO" id="GO:0055070">
    <property type="term" value="P:copper ion homeostasis"/>
    <property type="evidence" value="ECO:0007669"/>
    <property type="project" value="TreeGrafter"/>
</dbReference>
<gene>
    <name evidence="22" type="ORF">UY58_C0007G0008</name>
</gene>
<keyword evidence="6" id="KW-0597">Phosphoprotein</keyword>
<dbReference type="PROSITE" id="PS01047">
    <property type="entry name" value="HMA_1"/>
    <property type="match status" value="1"/>
</dbReference>
<evidence type="ECO:0000256" key="13">
    <source>
        <dbReference type="ARBA" id="ARBA00022967"/>
    </source>
</evidence>
<evidence type="ECO:0000256" key="12">
    <source>
        <dbReference type="ARBA" id="ARBA00022842"/>
    </source>
</evidence>
<dbReference type="PATRIC" id="fig|1619043.3.peg.246"/>
<dbReference type="SFLD" id="SFLDG00002">
    <property type="entry name" value="C1.7:_P-type_atpase_like"/>
    <property type="match status" value="1"/>
</dbReference>
<dbReference type="NCBIfam" id="TIGR01525">
    <property type="entry name" value="ATPase-IB_hvy"/>
    <property type="match status" value="1"/>
</dbReference>
<dbReference type="CDD" id="cd00371">
    <property type="entry name" value="HMA"/>
    <property type="match status" value="1"/>
</dbReference>
<keyword evidence="16" id="KW-0406">Ion transport</keyword>
<dbReference type="PANTHER" id="PTHR43520">
    <property type="entry name" value="ATP7, ISOFORM B"/>
    <property type="match status" value="1"/>
</dbReference>
<evidence type="ECO:0000256" key="8">
    <source>
        <dbReference type="ARBA" id="ARBA00022723"/>
    </source>
</evidence>
<sequence length="777" mass="82962">MASHTYKIKGMHCASCSAIIEKTLKKVDGVHSIEVNYGTEAARISFDETKTNPEHLSEKIKPLGYSFVQPTAASMSMTGSEHAAHLGLNQSKTEKLAGIADMRAKVFSAVPLAIFSVFVMSWEISAQFGILPAVPYLWKEFFHHLLPLMATYVLFVVGKPYLLGFYRFLRYGKANMDTLIGIGTSAAYLYSFVITAFEETLRPFINVENTYYDVTIIVITFIALGKYLEAQSKLKTGDAIEKLLNLQAKTALVVRLGKETEIPVDQVVHGDLIIVKPAGKIPVDGELTEGSSYVDESMITGEPMPVKKTIGGTVVAGTINTTGSFTFKATKVGSETMLAHIVKMVEEAQGSRAPIQALADKISGVFVPIVLVIAFVSLGAWLAIGTQYLGFSQALSFGLVSFVGILVIACPCALGLATPTAIIVGVGKGAREGILVKDAATLEKLHKVGVVIMDKTGTITKGKPELVSLENLSKKSDAEIIAILASLENKSEHPIAHAVVSYAKAKGISLLPVEEFEMVKGKGIVGSIGGAEYRVGSAKFAWEVGATGIPRSDLKSESPRSDLGMQLENGTREGKTPVILVSDKKVLAVAMIADQVKPEAVSAVANLHALGIKTVMLTGDDNNTAQFIARQVGIDEVVAEVLPEDKLRKIKEFQAQGLTVAMAGDGVNDAPALAQADVGIAMATGTDVAIESAGITLLHGDISKLVKAIRLSKLTMRGIKQNLFWAFIYNIVGIPLASGIFYPVFGWLLSPVFAGLAMAFSSVSVVGNSLRLKTKRL</sequence>
<keyword evidence="9 20" id="KW-0547">Nucleotide-binding</keyword>
<keyword evidence="10" id="KW-0187">Copper transport</keyword>
<keyword evidence="12" id="KW-0460">Magnesium</keyword>
<dbReference type="InterPro" id="IPR008250">
    <property type="entry name" value="ATPase_P-typ_transduc_dom_A_sf"/>
</dbReference>
<dbReference type="FunFam" id="3.40.50.1000:FF:000144">
    <property type="entry name" value="copper-transporting ATPase 1 isoform X2"/>
    <property type="match status" value="1"/>
</dbReference>
<keyword evidence="8 20" id="KW-0479">Metal-binding</keyword>
<dbReference type="CDD" id="cd02094">
    <property type="entry name" value="P-type_ATPase_Cu-like"/>
    <property type="match status" value="1"/>
</dbReference>
<proteinExistence type="inferred from homology"/>
<dbReference type="SFLD" id="SFLDS00003">
    <property type="entry name" value="Haloacid_Dehalogenase"/>
    <property type="match status" value="1"/>
</dbReference>
<comment type="caution">
    <text evidence="22">The sequence shown here is derived from an EMBL/GenBank/DDBJ whole genome shotgun (WGS) entry which is preliminary data.</text>
</comment>
<evidence type="ECO:0000259" key="21">
    <source>
        <dbReference type="PROSITE" id="PS50846"/>
    </source>
</evidence>
<dbReference type="Pfam" id="PF00403">
    <property type="entry name" value="HMA"/>
    <property type="match status" value="1"/>
</dbReference>
<dbReference type="GO" id="GO:0005524">
    <property type="term" value="F:ATP binding"/>
    <property type="evidence" value="ECO:0007669"/>
    <property type="project" value="UniProtKB-UniRule"/>
</dbReference>
<reference evidence="22 23" key="1">
    <citation type="journal article" date="2015" name="Nature">
        <title>rRNA introns, odd ribosomes, and small enigmatic genomes across a large radiation of phyla.</title>
        <authorList>
            <person name="Brown C.T."/>
            <person name="Hug L.A."/>
            <person name="Thomas B.C."/>
            <person name="Sharon I."/>
            <person name="Castelle C.J."/>
            <person name="Singh A."/>
            <person name="Wilkins M.J."/>
            <person name="Williams K.H."/>
            <person name="Banfield J.F."/>
        </authorList>
    </citation>
    <scope>NUCLEOTIDE SEQUENCE [LARGE SCALE GENOMIC DNA]</scope>
</reference>
<dbReference type="InterPro" id="IPR036412">
    <property type="entry name" value="HAD-like_sf"/>
</dbReference>
<keyword evidence="5 20" id="KW-1003">Cell membrane</keyword>
<dbReference type="InterPro" id="IPR044492">
    <property type="entry name" value="P_typ_ATPase_HD_dom"/>
</dbReference>
<dbReference type="SUPFAM" id="SSF56784">
    <property type="entry name" value="HAD-like"/>
    <property type="match status" value="1"/>
</dbReference>
<evidence type="ECO:0000256" key="20">
    <source>
        <dbReference type="RuleBase" id="RU362081"/>
    </source>
</evidence>
<dbReference type="GO" id="GO:0016887">
    <property type="term" value="F:ATP hydrolysis activity"/>
    <property type="evidence" value="ECO:0007669"/>
    <property type="project" value="InterPro"/>
</dbReference>
<feature type="transmembrane region" description="Helical" evidence="20">
    <location>
        <begin position="209"/>
        <end position="228"/>
    </location>
</feature>
<dbReference type="PRINTS" id="PR00943">
    <property type="entry name" value="CUATPASE"/>
</dbReference>
<dbReference type="GO" id="GO:0140581">
    <property type="term" value="F:P-type monovalent copper transporter activity"/>
    <property type="evidence" value="ECO:0007669"/>
    <property type="project" value="UniProtKB-EC"/>
</dbReference>
<feature type="transmembrane region" description="Helical" evidence="20">
    <location>
        <begin position="145"/>
        <end position="166"/>
    </location>
</feature>
<dbReference type="NCBIfam" id="TIGR01494">
    <property type="entry name" value="ATPase_P-type"/>
    <property type="match status" value="2"/>
</dbReference>
<evidence type="ECO:0000256" key="11">
    <source>
        <dbReference type="ARBA" id="ARBA00022840"/>
    </source>
</evidence>
<dbReference type="SFLD" id="SFLDF00027">
    <property type="entry name" value="p-type_atpase"/>
    <property type="match status" value="1"/>
</dbReference>
<feature type="transmembrane region" description="Helical" evidence="20">
    <location>
        <begin position="723"/>
        <end position="742"/>
    </location>
</feature>
<feature type="transmembrane region" description="Helical" evidence="20">
    <location>
        <begin position="106"/>
        <end position="125"/>
    </location>
</feature>
<evidence type="ECO:0000256" key="18">
    <source>
        <dbReference type="ARBA" id="ARBA00033239"/>
    </source>
</evidence>
<evidence type="ECO:0000256" key="1">
    <source>
        <dbReference type="ARBA" id="ARBA00004651"/>
    </source>
</evidence>
<dbReference type="InterPro" id="IPR023299">
    <property type="entry name" value="ATPase_P-typ_cyto_dom_N"/>
</dbReference>
<dbReference type="AlphaFoldDB" id="A0A0G1WEN3"/>
<comment type="similarity">
    <text evidence="2 20">Belongs to the cation transport ATPase (P-type) (TC 3.A.3) family. Type IB subfamily.</text>
</comment>
<comment type="subcellular location">
    <subcellularLocation>
        <location evidence="1">Cell membrane</location>
        <topology evidence="1">Multi-pass membrane protein</topology>
    </subcellularLocation>
</comment>
<evidence type="ECO:0000256" key="9">
    <source>
        <dbReference type="ARBA" id="ARBA00022741"/>
    </source>
</evidence>
<dbReference type="GO" id="GO:0005507">
    <property type="term" value="F:copper ion binding"/>
    <property type="evidence" value="ECO:0007669"/>
    <property type="project" value="TreeGrafter"/>
</dbReference>
<dbReference type="PANTHER" id="PTHR43520:SF8">
    <property type="entry name" value="P-TYPE CU(+) TRANSPORTER"/>
    <property type="match status" value="1"/>
</dbReference>
<dbReference type="FunFam" id="3.30.70.100:FF:000005">
    <property type="entry name" value="Copper-exporting P-type ATPase A"/>
    <property type="match status" value="1"/>
</dbReference>
<feature type="domain" description="HMA" evidence="21">
    <location>
        <begin position="2"/>
        <end position="68"/>
    </location>
</feature>
<feature type="transmembrane region" description="Helical" evidence="20">
    <location>
        <begin position="178"/>
        <end position="197"/>
    </location>
</feature>
<dbReference type="SUPFAM" id="SSF81653">
    <property type="entry name" value="Calcium ATPase, transduction domain A"/>
    <property type="match status" value="1"/>
</dbReference>
<keyword evidence="4" id="KW-0813">Transport</keyword>
<dbReference type="InterPro" id="IPR006121">
    <property type="entry name" value="HMA_dom"/>
</dbReference>
<dbReference type="InterPro" id="IPR018303">
    <property type="entry name" value="ATPase_P-typ_P_site"/>
</dbReference>
<dbReference type="Gene3D" id="3.40.1110.10">
    <property type="entry name" value="Calcium-transporting ATPase, cytoplasmic domain N"/>
    <property type="match status" value="1"/>
</dbReference>
<protein>
    <recommendedName>
        <fullName evidence="3">P-type Cu(+) transporter</fullName>
        <ecNumber evidence="3">7.2.2.8</ecNumber>
    </recommendedName>
    <alternativeName>
        <fullName evidence="18">Cu(+)-exporting ATPase</fullName>
    </alternativeName>
</protein>
<evidence type="ECO:0000256" key="17">
    <source>
        <dbReference type="ARBA" id="ARBA00023136"/>
    </source>
</evidence>
<evidence type="ECO:0000313" key="22">
    <source>
        <dbReference type="EMBL" id="KKW17251.1"/>
    </source>
</evidence>
<dbReference type="InterPro" id="IPR023214">
    <property type="entry name" value="HAD_sf"/>
</dbReference>
<keyword evidence="17 20" id="KW-0472">Membrane</keyword>
<evidence type="ECO:0000256" key="5">
    <source>
        <dbReference type="ARBA" id="ARBA00022475"/>
    </source>
</evidence>
<keyword evidence="15" id="KW-0186">Copper</keyword>
<dbReference type="PROSITE" id="PS50846">
    <property type="entry name" value="HMA_2"/>
    <property type="match status" value="1"/>
</dbReference>
<dbReference type="Pfam" id="PF00122">
    <property type="entry name" value="E1-E2_ATPase"/>
    <property type="match status" value="1"/>
</dbReference>
<dbReference type="PRINTS" id="PR00119">
    <property type="entry name" value="CATATPASE"/>
</dbReference>
<dbReference type="Pfam" id="PF00702">
    <property type="entry name" value="Hydrolase"/>
    <property type="match status" value="1"/>
</dbReference>
<comment type="catalytic activity">
    <reaction evidence="19">
        <text>Cu(+)(in) + ATP + H2O = Cu(+)(out) + ADP + phosphate + H(+)</text>
        <dbReference type="Rhea" id="RHEA:25792"/>
        <dbReference type="ChEBI" id="CHEBI:15377"/>
        <dbReference type="ChEBI" id="CHEBI:15378"/>
        <dbReference type="ChEBI" id="CHEBI:30616"/>
        <dbReference type="ChEBI" id="CHEBI:43474"/>
        <dbReference type="ChEBI" id="CHEBI:49552"/>
        <dbReference type="ChEBI" id="CHEBI:456216"/>
        <dbReference type="EC" id="7.2.2.8"/>
    </reaction>
</comment>
<evidence type="ECO:0000256" key="10">
    <source>
        <dbReference type="ARBA" id="ARBA00022796"/>
    </source>
</evidence>
<dbReference type="Gene3D" id="2.70.150.10">
    <property type="entry name" value="Calcium-transporting ATPase, cytoplasmic transduction domain A"/>
    <property type="match status" value="1"/>
</dbReference>
<dbReference type="Gene3D" id="3.30.70.100">
    <property type="match status" value="1"/>
</dbReference>
<keyword evidence="14 20" id="KW-1133">Transmembrane helix</keyword>
<evidence type="ECO:0000313" key="23">
    <source>
        <dbReference type="Proteomes" id="UP000033982"/>
    </source>
</evidence>
<evidence type="ECO:0000256" key="4">
    <source>
        <dbReference type="ARBA" id="ARBA00022448"/>
    </source>
</evidence>
<evidence type="ECO:0000256" key="14">
    <source>
        <dbReference type="ARBA" id="ARBA00022989"/>
    </source>
</evidence>
<dbReference type="InterPro" id="IPR059000">
    <property type="entry name" value="ATPase_P-type_domA"/>
</dbReference>
<evidence type="ECO:0000256" key="6">
    <source>
        <dbReference type="ARBA" id="ARBA00022553"/>
    </source>
</evidence>
<evidence type="ECO:0000256" key="7">
    <source>
        <dbReference type="ARBA" id="ARBA00022692"/>
    </source>
</evidence>
<dbReference type="PROSITE" id="PS00154">
    <property type="entry name" value="ATPASE_E1_E2"/>
    <property type="match status" value="1"/>
</dbReference>
<dbReference type="SUPFAM" id="SSF81665">
    <property type="entry name" value="Calcium ATPase, transmembrane domain M"/>
    <property type="match status" value="1"/>
</dbReference>
<dbReference type="Gene3D" id="3.40.50.1000">
    <property type="entry name" value="HAD superfamily/HAD-like"/>
    <property type="match status" value="1"/>
</dbReference>
<keyword evidence="7 20" id="KW-0812">Transmembrane</keyword>
<evidence type="ECO:0000256" key="16">
    <source>
        <dbReference type="ARBA" id="ARBA00023065"/>
    </source>
</evidence>
<name>A0A0G1WEN3_9BACT</name>
<evidence type="ECO:0000256" key="19">
    <source>
        <dbReference type="ARBA" id="ARBA00049289"/>
    </source>
</evidence>
<keyword evidence="11 20" id="KW-0067">ATP-binding</keyword>
<evidence type="ECO:0000256" key="3">
    <source>
        <dbReference type="ARBA" id="ARBA00012517"/>
    </source>
</evidence>
<dbReference type="InterPro" id="IPR001757">
    <property type="entry name" value="P_typ_ATPase"/>
</dbReference>
<organism evidence="22 23">
    <name type="scientific">Candidatus Magasanikbacteria bacterium GW2011_GWA2_50_22</name>
    <dbReference type="NCBI Taxonomy" id="1619043"/>
    <lineage>
        <taxon>Bacteria</taxon>
        <taxon>Candidatus Magasanikiibacteriota</taxon>
    </lineage>
</organism>
<dbReference type="SUPFAM" id="SSF55008">
    <property type="entry name" value="HMA, heavy metal-associated domain"/>
    <property type="match status" value="1"/>
</dbReference>
<dbReference type="GO" id="GO:0005886">
    <property type="term" value="C:plasma membrane"/>
    <property type="evidence" value="ECO:0007669"/>
    <property type="project" value="UniProtKB-SubCell"/>
</dbReference>
<evidence type="ECO:0000256" key="2">
    <source>
        <dbReference type="ARBA" id="ARBA00006024"/>
    </source>
</evidence>
<dbReference type="GO" id="GO:0043682">
    <property type="term" value="F:P-type divalent copper transporter activity"/>
    <property type="evidence" value="ECO:0007669"/>
    <property type="project" value="TreeGrafter"/>
</dbReference>